<keyword evidence="7 11" id="KW-1133">Transmembrane helix</keyword>
<evidence type="ECO:0000256" key="11">
    <source>
        <dbReference type="SAM" id="Phobius"/>
    </source>
</evidence>
<evidence type="ECO:0000313" key="14">
    <source>
        <dbReference type="Proteomes" id="UP000595140"/>
    </source>
</evidence>
<dbReference type="InterPro" id="IPR017441">
    <property type="entry name" value="Protein_kinase_ATP_BS"/>
</dbReference>
<dbReference type="InterPro" id="IPR013210">
    <property type="entry name" value="LRR_N_plant-typ"/>
</dbReference>
<dbReference type="AlphaFoldDB" id="A0A484NLV3"/>
<dbReference type="GO" id="GO:0005524">
    <property type="term" value="F:ATP binding"/>
    <property type="evidence" value="ECO:0007669"/>
    <property type="project" value="UniProtKB-UniRule"/>
</dbReference>
<feature type="compositionally biased region" description="Polar residues" evidence="10">
    <location>
        <begin position="363"/>
        <end position="376"/>
    </location>
</feature>
<dbReference type="GO" id="GO:0016020">
    <property type="term" value="C:membrane"/>
    <property type="evidence" value="ECO:0007669"/>
    <property type="project" value="UniProtKB-SubCell"/>
</dbReference>
<evidence type="ECO:0000256" key="3">
    <source>
        <dbReference type="ARBA" id="ARBA00022692"/>
    </source>
</evidence>
<dbReference type="InterPro" id="IPR046959">
    <property type="entry name" value="PRK1-6/SRF4-like"/>
</dbReference>
<proteinExistence type="predicted"/>
<dbReference type="PANTHER" id="PTHR48007">
    <property type="entry name" value="LEUCINE-RICH REPEAT RECEPTOR-LIKE PROTEIN KINASE PXC1"/>
    <property type="match status" value="1"/>
</dbReference>
<evidence type="ECO:0000256" key="6">
    <source>
        <dbReference type="ARBA" id="ARBA00022840"/>
    </source>
</evidence>
<dbReference type="InterPro" id="IPR001611">
    <property type="entry name" value="Leu-rich_rpt"/>
</dbReference>
<feature type="region of interest" description="Disordered" evidence="10">
    <location>
        <begin position="354"/>
        <end position="405"/>
    </location>
</feature>
<evidence type="ECO:0000256" key="10">
    <source>
        <dbReference type="SAM" id="MobiDB-lite"/>
    </source>
</evidence>
<dbReference type="FunFam" id="3.30.200.20:FF:000307">
    <property type="entry name" value="pollen receptor-like kinase 1"/>
    <property type="match status" value="1"/>
</dbReference>
<organism evidence="13 14">
    <name type="scientific">Cuscuta campestris</name>
    <dbReference type="NCBI Taxonomy" id="132261"/>
    <lineage>
        <taxon>Eukaryota</taxon>
        <taxon>Viridiplantae</taxon>
        <taxon>Streptophyta</taxon>
        <taxon>Embryophyta</taxon>
        <taxon>Tracheophyta</taxon>
        <taxon>Spermatophyta</taxon>
        <taxon>Magnoliopsida</taxon>
        <taxon>eudicotyledons</taxon>
        <taxon>Gunneridae</taxon>
        <taxon>Pentapetalae</taxon>
        <taxon>asterids</taxon>
        <taxon>lamiids</taxon>
        <taxon>Solanales</taxon>
        <taxon>Convolvulaceae</taxon>
        <taxon>Cuscuteae</taxon>
        <taxon>Cuscuta</taxon>
        <taxon>Cuscuta subgen. Grammica</taxon>
        <taxon>Cuscuta sect. Cleistogrammica</taxon>
    </lineage>
</organism>
<dbReference type="InterPro" id="IPR032675">
    <property type="entry name" value="LRR_dom_sf"/>
</dbReference>
<evidence type="ECO:0000256" key="1">
    <source>
        <dbReference type="ARBA" id="ARBA00004370"/>
    </source>
</evidence>
<keyword evidence="4" id="KW-0677">Repeat</keyword>
<sequence length="732" mass="80120">MVNRKCLVAIANTFQSSPLFSLPHYVSKFHAQKNLIPFASHFFPQNIPTFSFCPSKGRALVTSARTTLPPPTVVMAISPSSRSASVVFLVLFHATTCLVVPSFGKTEAEILTAFKASLENASALSDWDPSAGAVGPCTGGRPNWRGVMCLRGKVHGLNLNNKGLGGTIDVESLAGLPSFRVLGIMNNNFHGPMPAFKKLGSMKFLYLSRNHFSGEIPDDAFAGMQSLKKVHLANNKFSGAIPSSLAKAKRLIELMVENNKFDGEIPNFNQERLKMANFSNNNLQGEIPARFSNLKASSFSGNVGLCGKPLEPCKVDDDPADSNNSRFKTIIIVGMVVLVIVAVAIAIILAMQRRKPENDEDSGGSTRAQVGTQTTTDLERMERGSAGVPGKKSSPSDPQAKTGVKLSFLRDEDTGKFDLADLLKASAEVLGNGSFGSTYKAGLSSGPVVVVKRFRQMNDVVREDFVEHMRRLGKLKHKNLLPVVAFYYRKEEKLMVFDYVENGSLASHLHGKKNKSREGGLDWPTRLKIIKGVARGMLYLYNELPTMVVPNGHLKSSNVLLDAAYDPLIADYGLLPILNHDHAEDHMIAFRSPDFRQGARRLSRKTDVWALGTLVLETLTGKFSTDADVVDWVKSTVPSTLDALDGDMMRGAAAKGYEGEIVKLLRIGLECCEANAEERWDMREAVERIEEVRKRDNGGEDDFYSSYTSGGGDNIRSSRGLSDDFNHVPLNL</sequence>
<evidence type="ECO:0000256" key="5">
    <source>
        <dbReference type="ARBA" id="ARBA00022741"/>
    </source>
</evidence>
<keyword evidence="3 11" id="KW-0812">Transmembrane</keyword>
<evidence type="ECO:0000256" key="7">
    <source>
        <dbReference type="ARBA" id="ARBA00022989"/>
    </source>
</evidence>
<comment type="subcellular location">
    <subcellularLocation>
        <location evidence="1">Membrane</location>
    </subcellularLocation>
</comment>
<dbReference type="Pfam" id="PF00560">
    <property type="entry name" value="LRR_1"/>
    <property type="match status" value="3"/>
</dbReference>
<accession>A0A484NLV3</accession>
<dbReference type="Pfam" id="PF08263">
    <property type="entry name" value="LRRNT_2"/>
    <property type="match status" value="1"/>
</dbReference>
<evidence type="ECO:0000256" key="9">
    <source>
        <dbReference type="PROSITE-ProRule" id="PRU10141"/>
    </source>
</evidence>
<dbReference type="Gene3D" id="1.10.510.10">
    <property type="entry name" value="Transferase(Phosphotransferase) domain 1"/>
    <property type="match status" value="1"/>
</dbReference>
<keyword evidence="5 9" id="KW-0547">Nucleotide-binding</keyword>
<feature type="region of interest" description="Disordered" evidence="10">
    <location>
        <begin position="700"/>
        <end position="720"/>
    </location>
</feature>
<dbReference type="Gene3D" id="3.30.200.20">
    <property type="entry name" value="Phosphorylase Kinase, domain 1"/>
    <property type="match status" value="1"/>
</dbReference>
<protein>
    <recommendedName>
        <fullName evidence="12">Protein kinase domain-containing protein</fullName>
    </recommendedName>
</protein>
<feature type="binding site" evidence="9">
    <location>
        <position position="452"/>
    </location>
    <ligand>
        <name>ATP</name>
        <dbReference type="ChEBI" id="CHEBI:30616"/>
    </ligand>
</feature>
<dbReference type="PANTHER" id="PTHR48007:SF64">
    <property type="entry name" value="POLLEN RECEPTOR-LIKE KINASE 1"/>
    <property type="match status" value="1"/>
</dbReference>
<evidence type="ECO:0000256" key="8">
    <source>
        <dbReference type="ARBA" id="ARBA00023136"/>
    </source>
</evidence>
<dbReference type="Pfam" id="PF07714">
    <property type="entry name" value="PK_Tyr_Ser-Thr"/>
    <property type="match status" value="1"/>
</dbReference>
<gene>
    <name evidence="13" type="ORF">CCAM_LOCUS43133</name>
</gene>
<dbReference type="InterPro" id="IPR011009">
    <property type="entry name" value="Kinase-like_dom_sf"/>
</dbReference>
<dbReference type="GO" id="GO:0004672">
    <property type="term" value="F:protein kinase activity"/>
    <property type="evidence" value="ECO:0007669"/>
    <property type="project" value="InterPro"/>
</dbReference>
<keyword evidence="6 9" id="KW-0067">ATP-binding</keyword>
<dbReference type="Proteomes" id="UP000595140">
    <property type="component" value="Unassembled WGS sequence"/>
</dbReference>
<evidence type="ECO:0000313" key="13">
    <source>
        <dbReference type="EMBL" id="VFR01358.1"/>
    </source>
</evidence>
<dbReference type="PROSITE" id="PS00107">
    <property type="entry name" value="PROTEIN_KINASE_ATP"/>
    <property type="match status" value="1"/>
</dbReference>
<evidence type="ECO:0000256" key="4">
    <source>
        <dbReference type="ARBA" id="ARBA00022737"/>
    </source>
</evidence>
<dbReference type="PROSITE" id="PS50011">
    <property type="entry name" value="PROTEIN_KINASE_DOM"/>
    <property type="match status" value="1"/>
</dbReference>
<keyword evidence="2" id="KW-0433">Leucine-rich repeat</keyword>
<keyword evidence="14" id="KW-1185">Reference proteome</keyword>
<feature type="domain" description="Protein kinase" evidence="12">
    <location>
        <begin position="424"/>
        <end position="704"/>
    </location>
</feature>
<feature type="transmembrane region" description="Helical" evidence="11">
    <location>
        <begin position="330"/>
        <end position="350"/>
    </location>
</feature>
<dbReference type="InterPro" id="IPR000719">
    <property type="entry name" value="Prot_kinase_dom"/>
</dbReference>
<evidence type="ECO:0000256" key="2">
    <source>
        <dbReference type="ARBA" id="ARBA00022614"/>
    </source>
</evidence>
<reference evidence="13 14" key="1">
    <citation type="submission" date="2018-04" db="EMBL/GenBank/DDBJ databases">
        <authorList>
            <person name="Vogel A."/>
        </authorList>
    </citation>
    <scope>NUCLEOTIDE SEQUENCE [LARGE SCALE GENOMIC DNA]</scope>
</reference>
<dbReference type="Gene3D" id="3.80.10.10">
    <property type="entry name" value="Ribonuclease Inhibitor"/>
    <property type="match status" value="2"/>
</dbReference>
<name>A0A484NLV3_9ASTE</name>
<dbReference type="OrthoDB" id="418615at2759"/>
<dbReference type="EMBL" id="OOIL02006764">
    <property type="protein sequence ID" value="VFR01358.1"/>
    <property type="molecule type" value="Genomic_DNA"/>
</dbReference>
<dbReference type="SUPFAM" id="SSF52058">
    <property type="entry name" value="L domain-like"/>
    <property type="match status" value="1"/>
</dbReference>
<evidence type="ECO:0000259" key="12">
    <source>
        <dbReference type="PROSITE" id="PS50011"/>
    </source>
</evidence>
<dbReference type="InterPro" id="IPR001245">
    <property type="entry name" value="Ser-Thr/Tyr_kinase_cat_dom"/>
</dbReference>
<dbReference type="SUPFAM" id="SSF56112">
    <property type="entry name" value="Protein kinase-like (PK-like)"/>
    <property type="match status" value="1"/>
</dbReference>
<keyword evidence="8 11" id="KW-0472">Membrane</keyword>